<comment type="similarity">
    <text evidence="2 9">Belongs to the mannose-6-phosphate isomerase type 2 family.</text>
</comment>
<dbReference type="InterPro" id="IPR011051">
    <property type="entry name" value="RmlC_Cupin_sf"/>
</dbReference>
<dbReference type="PANTHER" id="PTHR46390">
    <property type="entry name" value="MANNOSE-1-PHOSPHATE GUANYLYLTRANSFERASE"/>
    <property type="match status" value="1"/>
</dbReference>
<dbReference type="Gene3D" id="2.60.120.10">
    <property type="entry name" value="Jelly Rolls"/>
    <property type="match status" value="1"/>
</dbReference>
<dbReference type="AlphaFoldDB" id="A0A369CK91"/>
<dbReference type="SUPFAM" id="SSF53448">
    <property type="entry name" value="Nucleotide-diphospho-sugar transferases"/>
    <property type="match status" value="1"/>
</dbReference>
<dbReference type="InterPro" id="IPR001538">
    <property type="entry name" value="Man6P_isomerase-2_C"/>
</dbReference>
<dbReference type="PANTHER" id="PTHR46390:SF1">
    <property type="entry name" value="MANNOSE-1-PHOSPHATE GUANYLYLTRANSFERASE"/>
    <property type="match status" value="1"/>
</dbReference>
<keyword evidence="6" id="KW-0547">Nucleotide-binding</keyword>
<evidence type="ECO:0000313" key="14">
    <source>
        <dbReference type="Proteomes" id="UP000252707"/>
    </source>
</evidence>
<dbReference type="InterPro" id="IPR006375">
    <property type="entry name" value="Man1P_GuaTrfase/Man6P_Isoase"/>
</dbReference>
<dbReference type="InterPro" id="IPR005835">
    <property type="entry name" value="NTP_transferase_dom"/>
</dbReference>
<evidence type="ECO:0000259" key="10">
    <source>
        <dbReference type="Pfam" id="PF00483"/>
    </source>
</evidence>
<dbReference type="EC" id="2.7.7.13" evidence="3"/>
<evidence type="ECO:0000256" key="4">
    <source>
        <dbReference type="ARBA" id="ARBA00022679"/>
    </source>
</evidence>
<dbReference type="Proteomes" id="UP000252707">
    <property type="component" value="Unassembled WGS sequence"/>
</dbReference>
<comment type="caution">
    <text evidence="13">The sequence shown here is derived from an EMBL/GenBank/DDBJ whole genome shotgun (WGS) entry which is preliminary data.</text>
</comment>
<evidence type="ECO:0000259" key="12">
    <source>
        <dbReference type="Pfam" id="PF22640"/>
    </source>
</evidence>
<keyword evidence="13" id="KW-0413">Isomerase</keyword>
<keyword evidence="5 13" id="KW-0548">Nucleotidyltransferase</keyword>
<dbReference type="SUPFAM" id="SSF51182">
    <property type="entry name" value="RmlC-like cupins"/>
    <property type="match status" value="1"/>
</dbReference>
<dbReference type="Gene3D" id="3.90.550.10">
    <property type="entry name" value="Spore Coat Polysaccharide Biosynthesis Protein SpsA, Chain A"/>
    <property type="match status" value="1"/>
</dbReference>
<dbReference type="InterPro" id="IPR014710">
    <property type="entry name" value="RmlC-like_jellyroll"/>
</dbReference>
<evidence type="ECO:0000256" key="3">
    <source>
        <dbReference type="ARBA" id="ARBA00012387"/>
    </source>
</evidence>
<feature type="domain" description="MannoseP isomerase/GMP-like beta-helix" evidence="12">
    <location>
        <begin position="302"/>
        <end position="354"/>
    </location>
</feature>
<dbReference type="Pfam" id="PF22640">
    <property type="entry name" value="ManC_GMP_beta-helix"/>
    <property type="match status" value="1"/>
</dbReference>
<name>A0A369CK91_9GAMM</name>
<keyword evidence="7" id="KW-0342">GTP-binding</keyword>
<organism evidence="13 14">
    <name type="scientific">Thioalbus denitrificans</name>
    <dbReference type="NCBI Taxonomy" id="547122"/>
    <lineage>
        <taxon>Bacteria</taxon>
        <taxon>Pseudomonadati</taxon>
        <taxon>Pseudomonadota</taxon>
        <taxon>Gammaproteobacteria</taxon>
        <taxon>Chromatiales</taxon>
        <taxon>Ectothiorhodospiraceae</taxon>
        <taxon>Thioalbus</taxon>
    </lineage>
</organism>
<evidence type="ECO:0000256" key="2">
    <source>
        <dbReference type="ARBA" id="ARBA00006115"/>
    </source>
</evidence>
<evidence type="ECO:0000256" key="7">
    <source>
        <dbReference type="ARBA" id="ARBA00023134"/>
    </source>
</evidence>
<reference evidence="13 14" key="1">
    <citation type="submission" date="2018-07" db="EMBL/GenBank/DDBJ databases">
        <title>Genomic Encyclopedia of Type Strains, Phase IV (KMG-IV): sequencing the most valuable type-strain genomes for metagenomic binning, comparative biology and taxonomic classification.</title>
        <authorList>
            <person name="Goeker M."/>
        </authorList>
    </citation>
    <scope>NUCLEOTIDE SEQUENCE [LARGE SCALE GENOMIC DNA]</scope>
    <source>
        <strain evidence="13 14">DSM 26407</strain>
    </source>
</reference>
<dbReference type="InterPro" id="IPR054566">
    <property type="entry name" value="ManC/GMP-like_b-helix"/>
</dbReference>
<dbReference type="GO" id="GO:0000271">
    <property type="term" value="P:polysaccharide biosynthetic process"/>
    <property type="evidence" value="ECO:0007669"/>
    <property type="project" value="InterPro"/>
</dbReference>
<dbReference type="UniPathway" id="UPA00126">
    <property type="reaction ID" value="UER00930"/>
</dbReference>
<dbReference type="InterPro" id="IPR051161">
    <property type="entry name" value="Mannose-6P_isomerase_type2"/>
</dbReference>
<evidence type="ECO:0000256" key="1">
    <source>
        <dbReference type="ARBA" id="ARBA00004823"/>
    </source>
</evidence>
<dbReference type="FunFam" id="3.90.550.10:FF:000046">
    <property type="entry name" value="Mannose-1-phosphate guanylyltransferase (GDP)"/>
    <property type="match status" value="1"/>
</dbReference>
<evidence type="ECO:0000256" key="8">
    <source>
        <dbReference type="ARBA" id="ARBA00047343"/>
    </source>
</evidence>
<dbReference type="GO" id="GO:0009298">
    <property type="term" value="P:GDP-mannose biosynthetic process"/>
    <property type="evidence" value="ECO:0007669"/>
    <property type="project" value="UniProtKB-UniPathway"/>
</dbReference>
<dbReference type="InterPro" id="IPR049577">
    <property type="entry name" value="GMPP_N"/>
</dbReference>
<gene>
    <name evidence="13" type="ORF">DFQ59_102626</name>
</gene>
<evidence type="ECO:0000256" key="5">
    <source>
        <dbReference type="ARBA" id="ARBA00022695"/>
    </source>
</evidence>
<evidence type="ECO:0000256" key="6">
    <source>
        <dbReference type="ARBA" id="ARBA00022741"/>
    </source>
</evidence>
<proteinExistence type="inferred from homology"/>
<dbReference type="CDD" id="cd02509">
    <property type="entry name" value="GDP-M1P_Guanylyltransferase"/>
    <property type="match status" value="1"/>
</dbReference>
<dbReference type="EMBL" id="QPJY01000002">
    <property type="protein sequence ID" value="RCX32264.1"/>
    <property type="molecule type" value="Genomic_DNA"/>
</dbReference>
<evidence type="ECO:0000259" key="11">
    <source>
        <dbReference type="Pfam" id="PF01050"/>
    </source>
</evidence>
<dbReference type="Pfam" id="PF01050">
    <property type="entry name" value="MannoseP_isomer"/>
    <property type="match status" value="1"/>
</dbReference>
<feature type="domain" description="Nucleotidyl transferase" evidence="10">
    <location>
        <begin position="8"/>
        <end position="290"/>
    </location>
</feature>
<dbReference type="CDD" id="cd02213">
    <property type="entry name" value="cupin_PMI_typeII_C"/>
    <property type="match status" value="1"/>
</dbReference>
<feature type="domain" description="Mannose-6-phosphate isomerase type II C-terminal" evidence="11">
    <location>
        <begin position="358"/>
        <end position="472"/>
    </location>
</feature>
<keyword evidence="14" id="KW-1185">Reference proteome</keyword>
<dbReference type="Pfam" id="PF00483">
    <property type="entry name" value="NTP_transferase"/>
    <property type="match status" value="1"/>
</dbReference>
<comment type="pathway">
    <text evidence="1">Nucleotide-sugar biosynthesis; GDP-alpha-D-mannose biosynthesis; GDP-alpha-D-mannose from alpha-D-mannose 1-phosphate (GTP route): step 1/1.</text>
</comment>
<protein>
    <recommendedName>
        <fullName evidence="3">mannose-1-phosphate guanylyltransferase</fullName>
        <ecNumber evidence="3">2.7.7.13</ecNumber>
    </recommendedName>
</protein>
<evidence type="ECO:0000313" key="13">
    <source>
        <dbReference type="EMBL" id="RCX32264.1"/>
    </source>
</evidence>
<comment type="catalytic activity">
    <reaction evidence="8">
        <text>alpha-D-mannose 1-phosphate + GTP + H(+) = GDP-alpha-D-mannose + diphosphate</text>
        <dbReference type="Rhea" id="RHEA:15229"/>
        <dbReference type="ChEBI" id="CHEBI:15378"/>
        <dbReference type="ChEBI" id="CHEBI:33019"/>
        <dbReference type="ChEBI" id="CHEBI:37565"/>
        <dbReference type="ChEBI" id="CHEBI:57527"/>
        <dbReference type="ChEBI" id="CHEBI:58409"/>
        <dbReference type="EC" id="2.7.7.13"/>
    </reaction>
</comment>
<evidence type="ECO:0000256" key="9">
    <source>
        <dbReference type="RuleBase" id="RU004190"/>
    </source>
</evidence>
<accession>A0A369CK91</accession>
<dbReference type="FunFam" id="2.60.120.10:FF:000032">
    <property type="entry name" value="Mannose-1-phosphate guanylyltransferase/mannose-6-phosphate isomerase"/>
    <property type="match status" value="1"/>
</dbReference>
<dbReference type="GO" id="GO:0016853">
    <property type="term" value="F:isomerase activity"/>
    <property type="evidence" value="ECO:0007669"/>
    <property type="project" value="UniProtKB-KW"/>
</dbReference>
<dbReference type="NCBIfam" id="TIGR01479">
    <property type="entry name" value="GMP_PMI"/>
    <property type="match status" value="1"/>
</dbReference>
<dbReference type="InterPro" id="IPR029044">
    <property type="entry name" value="Nucleotide-diphossugar_trans"/>
</dbReference>
<sequence length="481" mass="52475">MPLINIQPVILAGGAGTRLWPLSREFFPKPLLPLNSDHSLLQETALRLDGLSAAAPIVVCNEEHRFLVAEQLRGLNLPSPRLLLEPAGRNTAPALTLAALTAAPDDLLMVMPADHVIREPEAFRAAVRRGAALAGEGWLVTFGVVPDAPHTGYGYIRQGQPLVGSEEAGIGAAVHAIAAFVEKPDAGTARGYLDAGGYAWNSGMFLLRAGRWLEELERFRPDILEACRAAHTAGRADHDFFRPEPEVFRACPADSIDYAVMERTERGAVVSLASGWCDVGSWEALWSLMPRDGAGNAVQGDVLAHDSKNSLLLSNHRLLATVGVEDLVAVETADAVLIAPRDRAQEVKTLVEALRASGREEPRNHRCVHRPWGSYESIDAGERFQVKRLKVKPGAALSLQLHHHRAEHWVVVRGTARVTRNSETYLVGENESTFIPLGVSHRLENPGKVPLELIEVQSGSYLGEDDIIRFEDIYNRTEPGP</sequence>
<keyword evidence="4 13" id="KW-0808">Transferase</keyword>
<dbReference type="GO" id="GO:0004475">
    <property type="term" value="F:mannose-1-phosphate guanylyltransferase (GTP) activity"/>
    <property type="evidence" value="ECO:0007669"/>
    <property type="project" value="UniProtKB-EC"/>
</dbReference>
<dbReference type="GO" id="GO:0005525">
    <property type="term" value="F:GTP binding"/>
    <property type="evidence" value="ECO:0007669"/>
    <property type="project" value="UniProtKB-KW"/>
</dbReference>